<sequence>MGGAAGDMILASLISAGAPAGEVEESVRGLGLPVRLELRRVEISGIAALGLRVDAPEEHAHRTFRDIRRLIEGSGLPERAAGRALAAFGLLAAAEGRVHGVPPEEVAFHEVGAADSIADIVGACAALELLGAETVSCGPLPMGSGVVEAAHGPLPVPGPATLEVLRGCRVRWPEEEREMTTPTGAALLRALTGGEFSDAAPPMVLGAAGYGAGTARLRGAPNLLRAVVGRLEGPVGGLEVLEANIDDAPGEVLGAAVERLLEAGAPDAWLEPVVMKRGRGAYKLCALARRQDRERLARLMMRETGSLGVRHHGVGRTVAERRLVEVELPYGRCRVKVGSLDGEDFAVAPEHADAARLARESGRPLPRVYDDARRAASELLRQSP</sequence>
<evidence type="ECO:0000256" key="1">
    <source>
        <dbReference type="ARBA" id="ARBA00022596"/>
    </source>
</evidence>
<keyword evidence="4" id="KW-1185">Reference proteome</keyword>
<dbReference type="OrthoDB" id="9765625at2"/>
<dbReference type="AlphaFoldDB" id="Q1AZM4"/>
<name>Q1AZM4_RUBXD</name>
<dbReference type="PANTHER" id="PTHR36566:SF1">
    <property type="entry name" value="PYRIDINIUM-3,5-BISTHIOCARBOXYLIC ACID MONONUCLEOTIDE NICKEL INSERTION PROTEIN"/>
    <property type="match status" value="1"/>
</dbReference>
<dbReference type="Proteomes" id="UP000006637">
    <property type="component" value="Chromosome"/>
</dbReference>
<gene>
    <name evidence="2" type="primary">larC</name>
    <name evidence="3" type="ordered locus">Rxyl_0176</name>
</gene>
<dbReference type="GO" id="GO:0051604">
    <property type="term" value="P:protein maturation"/>
    <property type="evidence" value="ECO:0007669"/>
    <property type="project" value="UniProtKB-UniRule"/>
</dbReference>
<dbReference type="RefSeq" id="WP_011563172.1">
    <property type="nucleotide sequence ID" value="NC_008148.1"/>
</dbReference>
<dbReference type="GO" id="GO:0016829">
    <property type="term" value="F:lyase activity"/>
    <property type="evidence" value="ECO:0007669"/>
    <property type="project" value="UniProtKB-UniRule"/>
</dbReference>
<dbReference type="PhylomeDB" id="Q1AZM4"/>
<dbReference type="Gene3D" id="3.10.20.300">
    <property type="entry name" value="mk0293 like domain"/>
    <property type="match status" value="1"/>
</dbReference>
<dbReference type="PANTHER" id="PTHR36566">
    <property type="entry name" value="NICKEL INSERTION PROTEIN-RELATED"/>
    <property type="match status" value="1"/>
</dbReference>
<dbReference type="EC" id="4.99.1.12" evidence="2"/>
<keyword evidence="1 2" id="KW-0533">Nickel</keyword>
<accession>Q1AZM4</accession>
<dbReference type="eggNOG" id="COG1641">
    <property type="taxonomic scope" value="Bacteria"/>
</dbReference>
<dbReference type="STRING" id="266117.Rxyl_0176"/>
<dbReference type="GO" id="GO:0016151">
    <property type="term" value="F:nickel cation binding"/>
    <property type="evidence" value="ECO:0007669"/>
    <property type="project" value="UniProtKB-UniRule"/>
</dbReference>
<reference evidence="3 4" key="1">
    <citation type="submission" date="2006-06" db="EMBL/GenBank/DDBJ databases">
        <title>Complete sequence of Rubrobacter xylanophilus DSM 9941.</title>
        <authorList>
            <consortium name="US DOE Joint Genome Institute"/>
            <person name="Copeland A."/>
            <person name="Lucas S."/>
            <person name="Lapidus A."/>
            <person name="Barry K."/>
            <person name="Detter J.C."/>
            <person name="Glavina del Rio T."/>
            <person name="Hammon N."/>
            <person name="Israni S."/>
            <person name="Dalin E."/>
            <person name="Tice H."/>
            <person name="Pitluck S."/>
            <person name="Munk A.C."/>
            <person name="Brettin T."/>
            <person name="Bruce D."/>
            <person name="Han C."/>
            <person name="Tapia R."/>
            <person name="Gilna P."/>
            <person name="Schmutz J."/>
            <person name="Larimer F."/>
            <person name="Land M."/>
            <person name="Hauser L."/>
            <person name="Kyrpides N."/>
            <person name="Lykidis A."/>
            <person name="da Costa M.S."/>
            <person name="Rainey F.A."/>
            <person name="Empadinhas N."/>
            <person name="Jolivet E."/>
            <person name="Battista J.R."/>
            <person name="Richardson P."/>
        </authorList>
    </citation>
    <scope>NUCLEOTIDE SEQUENCE [LARGE SCALE GENOMIC DNA]</scope>
    <source>
        <strain evidence="4">DSM 9941 / NBRC 16129 / PRD-1</strain>
    </source>
</reference>
<evidence type="ECO:0000313" key="4">
    <source>
        <dbReference type="Proteomes" id="UP000006637"/>
    </source>
</evidence>
<dbReference type="Pfam" id="PF01969">
    <property type="entry name" value="Ni_insertion"/>
    <property type="match status" value="1"/>
</dbReference>
<dbReference type="EMBL" id="CP000386">
    <property type="protein sequence ID" value="ABG03154.1"/>
    <property type="molecule type" value="Genomic_DNA"/>
</dbReference>
<dbReference type="InterPro" id="IPR002822">
    <property type="entry name" value="Ni_insertion"/>
</dbReference>
<dbReference type="NCBIfam" id="TIGR00299">
    <property type="entry name" value="nickel pincer cofactor biosynthesis protein LarC"/>
    <property type="match status" value="1"/>
</dbReference>
<comment type="similarity">
    <text evidence="2">Belongs to the LarC family.</text>
</comment>
<proteinExistence type="inferred from homology"/>
<evidence type="ECO:0000313" key="3">
    <source>
        <dbReference type="EMBL" id="ABG03154.1"/>
    </source>
</evidence>
<dbReference type="KEGG" id="rxy:Rxyl_0176"/>
<comment type="function">
    <text evidence="2">Involved in the biosynthesis of a nickel-pincer cofactor ((SCS)Ni(II) pincer complex). Binds Ni(2+), and functions in nickel delivery to pyridinium-3,5-bisthiocarboxylic acid mononucleotide (P2TMN), to form the mature cofactor. Is thus probably required for the activation of nickel-pincer cofactor-dependent enzymes.</text>
</comment>
<dbReference type="Gene3D" id="3.30.70.1380">
    <property type="entry name" value="Transcriptional regulatory protein pf0864 domain like"/>
    <property type="match status" value="1"/>
</dbReference>
<dbReference type="HAMAP" id="MF_01074">
    <property type="entry name" value="LarC"/>
    <property type="match status" value="1"/>
</dbReference>
<dbReference type="HOGENOM" id="CLU_028523_2_1_11"/>
<protein>
    <recommendedName>
        <fullName evidence="2">Pyridinium-3,5-bisthiocarboxylic acid mononucleotide nickel insertion protein</fullName>
        <shortName evidence="2">P2TMN nickel insertion protein</shortName>
        <ecNumber evidence="2">4.99.1.12</ecNumber>
    </recommendedName>
    <alternativeName>
        <fullName evidence="2">Nickel-pincer cofactor biosynthesis protein LarC</fullName>
    </alternativeName>
</protein>
<evidence type="ECO:0000256" key="2">
    <source>
        <dbReference type="HAMAP-Rule" id="MF_01074"/>
    </source>
</evidence>
<comment type="catalytic activity">
    <reaction evidence="2">
        <text>Ni(II)-pyridinium-3,5-bisthiocarboxylate mononucleotide = pyridinium-3,5-bisthiocarboxylate mononucleotide + Ni(2+)</text>
        <dbReference type="Rhea" id="RHEA:54784"/>
        <dbReference type="ChEBI" id="CHEBI:49786"/>
        <dbReference type="ChEBI" id="CHEBI:137372"/>
        <dbReference type="ChEBI" id="CHEBI:137373"/>
        <dbReference type="EC" id="4.99.1.12"/>
    </reaction>
</comment>
<keyword evidence="2" id="KW-0456">Lyase</keyword>
<organism evidence="3 4">
    <name type="scientific">Rubrobacter xylanophilus (strain DSM 9941 / JCM 11954 / NBRC 16129 / PRD-1)</name>
    <dbReference type="NCBI Taxonomy" id="266117"/>
    <lineage>
        <taxon>Bacteria</taxon>
        <taxon>Bacillati</taxon>
        <taxon>Actinomycetota</taxon>
        <taxon>Rubrobacteria</taxon>
        <taxon>Rubrobacterales</taxon>
        <taxon>Rubrobacteraceae</taxon>
        <taxon>Rubrobacter</taxon>
    </lineage>
</organism>